<gene>
    <name evidence="2" type="ORF">DXX93_02440</name>
</gene>
<reference evidence="2 3" key="1">
    <citation type="submission" date="2018-08" db="EMBL/GenBank/DDBJ databases">
        <title>Thalassotalea euphylliae genome.</title>
        <authorList>
            <person name="Summers S."/>
            <person name="Rice S.A."/>
            <person name="Freckelton M.L."/>
            <person name="Nedved B.T."/>
            <person name="Hadfield M.G."/>
        </authorList>
    </citation>
    <scope>NUCLEOTIDE SEQUENCE [LARGE SCALE GENOMIC DNA]</scope>
    <source>
        <strain evidence="2 3">H1</strain>
    </source>
</reference>
<dbReference type="Gene3D" id="3.40.50.1820">
    <property type="entry name" value="alpha/beta hydrolase"/>
    <property type="match status" value="1"/>
</dbReference>
<dbReference type="OrthoDB" id="556502at2"/>
<dbReference type="RefSeq" id="WP_116006648.1">
    <property type="nucleotide sequence ID" value="NZ_QUOU01000001.1"/>
</dbReference>
<proteinExistence type="predicted"/>
<evidence type="ECO:0000313" key="3">
    <source>
        <dbReference type="Proteomes" id="UP000256478"/>
    </source>
</evidence>
<name>A0A3E0TMD8_9GAMM</name>
<sequence>MSSLLFYLLSIYLLACVIILALCFRSVYAHQRLGISYPKLTLQGFWRIHLEAMTSSAKLVWWALTKHDKKDPIKISKNHRPYILCVHGFYMNGSCFYGLRKTLSAQGFDSWGIDMGKPYIAPQVYVERYAQAIQEIIRIDPERKIVVVAHSMGGLITRLVLQRHPELAPHIGLVITLGSPHLGTASVTRFALTWTRKMFYSKGNFITNLPSFEELIPSTKVITIASKQDLIVYPYTFSHLPGTQAIDLEWISHGGLLTKQDCQAMVVDLLDQEADTIGDRF</sequence>
<evidence type="ECO:0000259" key="1">
    <source>
        <dbReference type="Pfam" id="PF00561"/>
    </source>
</evidence>
<dbReference type="SUPFAM" id="SSF53474">
    <property type="entry name" value="alpha/beta-Hydrolases"/>
    <property type="match status" value="1"/>
</dbReference>
<feature type="domain" description="AB hydrolase-1" evidence="1">
    <location>
        <begin position="82"/>
        <end position="193"/>
    </location>
</feature>
<organism evidence="2 3">
    <name type="scientific">Thalassotalea euphylliae</name>
    <dbReference type="NCBI Taxonomy" id="1655234"/>
    <lineage>
        <taxon>Bacteria</taxon>
        <taxon>Pseudomonadati</taxon>
        <taxon>Pseudomonadota</taxon>
        <taxon>Gammaproteobacteria</taxon>
        <taxon>Alteromonadales</taxon>
        <taxon>Colwelliaceae</taxon>
        <taxon>Thalassotalea</taxon>
    </lineage>
</organism>
<dbReference type="PANTHER" id="PTHR37946">
    <property type="entry name" value="SLL1969 PROTEIN"/>
    <property type="match status" value="1"/>
</dbReference>
<dbReference type="Pfam" id="PF00561">
    <property type="entry name" value="Abhydrolase_1"/>
    <property type="match status" value="1"/>
</dbReference>
<comment type="caution">
    <text evidence="2">The sequence shown here is derived from an EMBL/GenBank/DDBJ whole genome shotgun (WGS) entry which is preliminary data.</text>
</comment>
<evidence type="ECO:0000313" key="2">
    <source>
        <dbReference type="EMBL" id="REL25517.1"/>
    </source>
</evidence>
<dbReference type="Proteomes" id="UP000256478">
    <property type="component" value="Unassembled WGS sequence"/>
</dbReference>
<dbReference type="PANTHER" id="PTHR37946:SF1">
    <property type="entry name" value="SLL1969 PROTEIN"/>
    <property type="match status" value="1"/>
</dbReference>
<accession>A0A3E0TMD8</accession>
<dbReference type="EMBL" id="QUOU01000001">
    <property type="protein sequence ID" value="REL25517.1"/>
    <property type="molecule type" value="Genomic_DNA"/>
</dbReference>
<dbReference type="AlphaFoldDB" id="A0A3E0TMD8"/>
<dbReference type="InterPro" id="IPR029058">
    <property type="entry name" value="AB_hydrolase_fold"/>
</dbReference>
<dbReference type="InterPro" id="IPR000073">
    <property type="entry name" value="AB_hydrolase_1"/>
</dbReference>
<dbReference type="GO" id="GO:0016787">
    <property type="term" value="F:hydrolase activity"/>
    <property type="evidence" value="ECO:0007669"/>
    <property type="project" value="UniProtKB-KW"/>
</dbReference>
<keyword evidence="2" id="KW-0378">Hydrolase</keyword>
<protein>
    <submittedName>
        <fullName evidence="2">Alpha/beta fold hydrolase</fullName>
    </submittedName>
</protein>